<accession>A0ABM4UF44</accession>
<evidence type="ECO:0000313" key="6">
    <source>
        <dbReference type="RefSeq" id="XP_071905916.1"/>
    </source>
</evidence>
<dbReference type="InterPro" id="IPR036910">
    <property type="entry name" value="HMG_box_dom_sf"/>
</dbReference>
<feature type="compositionally biased region" description="Polar residues" evidence="3">
    <location>
        <begin position="558"/>
        <end position="575"/>
    </location>
</feature>
<feature type="region of interest" description="Disordered" evidence="3">
    <location>
        <begin position="458"/>
        <end position="538"/>
    </location>
</feature>
<keyword evidence="2" id="KW-0175">Coiled coil</keyword>
<evidence type="ECO:0000256" key="1">
    <source>
        <dbReference type="PROSITE-ProRule" id="PRU00267"/>
    </source>
</evidence>
<keyword evidence="5" id="KW-1185">Reference proteome</keyword>
<feature type="compositionally biased region" description="Polar residues" evidence="3">
    <location>
        <begin position="458"/>
        <end position="468"/>
    </location>
</feature>
<reference evidence="6" key="1">
    <citation type="submission" date="2025-08" db="UniProtKB">
        <authorList>
            <consortium name="RefSeq"/>
        </authorList>
    </citation>
    <scope>IDENTIFICATION</scope>
    <source>
        <tissue evidence="6">Leaves</tissue>
    </source>
</reference>
<keyword evidence="1" id="KW-0238">DNA-binding</keyword>
<dbReference type="SUPFAM" id="SSF47095">
    <property type="entry name" value="HMG-box"/>
    <property type="match status" value="1"/>
</dbReference>
<dbReference type="InterPro" id="IPR009071">
    <property type="entry name" value="HMG_box_dom"/>
</dbReference>
<dbReference type="PROSITE" id="PS50118">
    <property type="entry name" value="HMG_BOX_2"/>
    <property type="match status" value="1"/>
</dbReference>
<sequence>MARTRAGSTLQEADREELAETSGGTEHGAAPTSSNRGRMGRKRSSKRNDRLGGEEELITAGTSEVAEPVPPLNPWMKFRKEYQHTVSAKGVKLTEYNDIVRAAYNKLSEEEMRKRKEEYLKEKEEYEKEMERLGKPILRKTRVQIKNQKYTIRCSPKQMSSLVSRIDETKKQQIRDIGFGGLLDIQCHWIPSGIATWLVDNFNPTLSSLNVGGDGVLPLTSKDISLILGIPNEGPVPVEDTDTTEVGGSGPSRRTYKWNELPNELVAMNAGEEFLRLFVAFCCGCLLAPTTRAEHKIKVWNCTQLVDRVARLNWAEYVRIVLCNKVLEVQKKSEKQHQYVGGCIFVLLIHYLDRVQILKHKVSRTTPRAKAWTDALISERDALEIKNLGAYGKGKLIGQYDPEDNEYDGQSTELPPDLVGMLMNSGHADIGAELNELYNIAVSSQRRILKIAEILSSQPRAKASTSGTEALDKGKKPVQEDYTMHKSPDTEEEPEFQSAEEGADDEDDDAEEIDAEGSDEDEHNAAQAEKDDANTRTNIEGIQDPELNEDVMDMENPIPTSSVVPDNSSRGLEQGTTMTTTAQGSIIQLQEQEQEQYRSNVIEPAEEGQCTVQPPLHASASTSHLLEQEMPRKLRSYGRKRKGGLDVEVKHKSTRATKKSTVLRSAEFILPAPVTVSLYEKNVAAYAWDLDQNPK</sequence>
<feature type="coiled-coil region" evidence="2">
    <location>
        <begin position="105"/>
        <end position="136"/>
    </location>
</feature>
<feature type="compositionally biased region" description="Polar residues" evidence="3">
    <location>
        <begin position="1"/>
        <end position="11"/>
    </location>
</feature>
<evidence type="ECO:0000259" key="4">
    <source>
        <dbReference type="PROSITE" id="PS50118"/>
    </source>
</evidence>
<protein>
    <recommendedName>
        <fullName evidence="4">HMG box domain-containing protein</fullName>
    </recommendedName>
</protein>
<proteinExistence type="predicted"/>
<feature type="region of interest" description="Disordered" evidence="3">
    <location>
        <begin position="1"/>
        <end position="65"/>
    </location>
</feature>
<dbReference type="RefSeq" id="XP_071905916.1">
    <property type="nucleotide sequence ID" value="XM_072049815.1"/>
</dbReference>
<name>A0ABM4UF44_COFAR</name>
<dbReference type="Proteomes" id="UP001652660">
    <property type="component" value="Chromosome 5e"/>
</dbReference>
<evidence type="ECO:0000256" key="2">
    <source>
        <dbReference type="SAM" id="Coils"/>
    </source>
</evidence>
<dbReference type="Gene3D" id="1.10.30.10">
    <property type="entry name" value="High mobility group box domain"/>
    <property type="match status" value="1"/>
</dbReference>
<evidence type="ECO:0000256" key="3">
    <source>
        <dbReference type="SAM" id="MobiDB-lite"/>
    </source>
</evidence>
<evidence type="ECO:0000313" key="5">
    <source>
        <dbReference type="Proteomes" id="UP001652660"/>
    </source>
</evidence>
<feature type="region of interest" description="Disordered" evidence="3">
    <location>
        <begin position="554"/>
        <end position="575"/>
    </location>
</feature>
<feature type="compositionally biased region" description="Basic and acidic residues" evidence="3">
    <location>
        <begin position="470"/>
        <end position="489"/>
    </location>
</feature>
<keyword evidence="1" id="KW-0539">Nucleus</keyword>
<feature type="compositionally biased region" description="Acidic residues" evidence="3">
    <location>
        <begin position="501"/>
        <end position="522"/>
    </location>
</feature>
<feature type="DNA-binding region" description="HMG box" evidence="1">
    <location>
        <begin position="68"/>
        <end position="134"/>
    </location>
</feature>
<feature type="domain" description="HMG box" evidence="4">
    <location>
        <begin position="68"/>
        <end position="134"/>
    </location>
</feature>
<dbReference type="PANTHER" id="PTHR34835">
    <property type="entry name" value="OS07G0283600 PROTEIN-RELATED"/>
    <property type="match status" value="1"/>
</dbReference>
<dbReference type="GeneID" id="140007102"/>
<gene>
    <name evidence="6" type="primary">LOC140007102</name>
</gene>
<organism evidence="5 6">
    <name type="scientific">Coffea arabica</name>
    <name type="common">Arabian coffee</name>
    <dbReference type="NCBI Taxonomy" id="13443"/>
    <lineage>
        <taxon>Eukaryota</taxon>
        <taxon>Viridiplantae</taxon>
        <taxon>Streptophyta</taxon>
        <taxon>Embryophyta</taxon>
        <taxon>Tracheophyta</taxon>
        <taxon>Spermatophyta</taxon>
        <taxon>Magnoliopsida</taxon>
        <taxon>eudicotyledons</taxon>
        <taxon>Gunneridae</taxon>
        <taxon>Pentapetalae</taxon>
        <taxon>asterids</taxon>
        <taxon>lamiids</taxon>
        <taxon>Gentianales</taxon>
        <taxon>Rubiaceae</taxon>
        <taxon>Ixoroideae</taxon>
        <taxon>Gardenieae complex</taxon>
        <taxon>Bertiereae - Coffeeae clade</taxon>
        <taxon>Coffeeae</taxon>
        <taxon>Coffea</taxon>
    </lineage>
</organism>
<dbReference type="SMART" id="SM00398">
    <property type="entry name" value="HMG"/>
    <property type="match status" value="1"/>
</dbReference>